<sequence>MKPLRSALFTVVAALAAFSASPPHAARAGESPILQRCQAPDGNAVYTDKPCAAFRAQPTRISEELAFRLAMADMGDEQATLGSIYRDASEPLHEAIPGRRSAAAGCARSPEQLSQDLVGAFALHDVNRVAESYHWAGMSNRSALPVMKQLERLSAQPLSDAHFLSAWIGSGQQTAIPQDAGLMQLVFAGGSRRIVDFEVRRYAGCYFIAS</sequence>
<dbReference type="EMBL" id="JAVDVW010000002">
    <property type="protein sequence ID" value="MDR7099690.1"/>
    <property type="molecule type" value="Genomic_DNA"/>
</dbReference>
<gene>
    <name evidence="2" type="ORF">J2X04_002071</name>
</gene>
<name>A0ABU1VQR6_9GAMM</name>
<dbReference type="RefSeq" id="WP_310054045.1">
    <property type="nucleotide sequence ID" value="NZ_JAVDVW010000002.1"/>
</dbReference>
<keyword evidence="1" id="KW-0732">Signal</keyword>
<evidence type="ECO:0000256" key="1">
    <source>
        <dbReference type="SAM" id="SignalP"/>
    </source>
</evidence>
<protein>
    <recommendedName>
        <fullName evidence="4">DUF4124 domain-containing protein</fullName>
    </recommendedName>
</protein>
<feature type="chain" id="PRO_5045174320" description="DUF4124 domain-containing protein" evidence="1">
    <location>
        <begin position="26"/>
        <end position="210"/>
    </location>
</feature>
<comment type="caution">
    <text evidence="2">The sequence shown here is derived from an EMBL/GenBank/DDBJ whole genome shotgun (WGS) entry which is preliminary data.</text>
</comment>
<proteinExistence type="predicted"/>
<evidence type="ECO:0008006" key="4">
    <source>
        <dbReference type="Google" id="ProtNLM"/>
    </source>
</evidence>
<evidence type="ECO:0000313" key="3">
    <source>
        <dbReference type="Proteomes" id="UP001267878"/>
    </source>
</evidence>
<accession>A0ABU1VQR6</accession>
<reference evidence="2 3" key="1">
    <citation type="submission" date="2023-07" db="EMBL/GenBank/DDBJ databases">
        <title>Sorghum-associated microbial communities from plants grown in Nebraska, USA.</title>
        <authorList>
            <person name="Schachtman D."/>
        </authorList>
    </citation>
    <scope>NUCLEOTIDE SEQUENCE [LARGE SCALE GENOMIC DNA]</scope>
    <source>
        <strain evidence="2 3">BE187</strain>
    </source>
</reference>
<dbReference type="Proteomes" id="UP001267878">
    <property type="component" value="Unassembled WGS sequence"/>
</dbReference>
<keyword evidence="3" id="KW-1185">Reference proteome</keyword>
<evidence type="ECO:0000313" key="2">
    <source>
        <dbReference type="EMBL" id="MDR7099690.1"/>
    </source>
</evidence>
<feature type="signal peptide" evidence="1">
    <location>
        <begin position="1"/>
        <end position="25"/>
    </location>
</feature>
<organism evidence="2 3">
    <name type="scientific">Agrilutibacter niabensis</name>
    <dbReference type="NCBI Taxonomy" id="380628"/>
    <lineage>
        <taxon>Bacteria</taxon>
        <taxon>Pseudomonadati</taxon>
        <taxon>Pseudomonadota</taxon>
        <taxon>Gammaproteobacteria</taxon>
        <taxon>Lysobacterales</taxon>
        <taxon>Lysobacteraceae</taxon>
        <taxon>Agrilutibacter</taxon>
    </lineage>
</organism>